<protein>
    <submittedName>
        <fullName evidence="1">Uncharacterized protein</fullName>
    </submittedName>
</protein>
<dbReference type="EMBL" id="GL379827">
    <property type="protein sequence ID" value="EGT50103.1"/>
    <property type="molecule type" value="Genomic_DNA"/>
</dbReference>
<accession>G0N1N1</accession>
<gene>
    <name evidence="1" type="ORF">CAEBREN_17561</name>
</gene>
<organism evidence="2">
    <name type="scientific">Caenorhabditis brenneri</name>
    <name type="common">Nematode worm</name>
    <dbReference type="NCBI Taxonomy" id="135651"/>
    <lineage>
        <taxon>Eukaryota</taxon>
        <taxon>Metazoa</taxon>
        <taxon>Ecdysozoa</taxon>
        <taxon>Nematoda</taxon>
        <taxon>Chromadorea</taxon>
        <taxon>Rhabditida</taxon>
        <taxon>Rhabditina</taxon>
        <taxon>Rhabditomorpha</taxon>
        <taxon>Rhabditoidea</taxon>
        <taxon>Rhabditidae</taxon>
        <taxon>Peloderinae</taxon>
        <taxon>Caenorhabditis</taxon>
    </lineage>
</organism>
<sequence>MTMEVEETKKMKEERKEWGGYTMEVEQEQARNQKAEEVLLQDENM</sequence>
<reference evidence="2" key="1">
    <citation type="submission" date="2011-07" db="EMBL/GenBank/DDBJ databases">
        <authorList>
            <consortium name="Caenorhabditis brenneri Sequencing and Analysis Consortium"/>
            <person name="Wilson R.K."/>
        </authorList>
    </citation>
    <scope>NUCLEOTIDE SEQUENCE [LARGE SCALE GENOMIC DNA]</scope>
    <source>
        <strain evidence="2">PB2801</strain>
    </source>
</reference>
<evidence type="ECO:0000313" key="1">
    <source>
        <dbReference type="EMBL" id="EGT50103.1"/>
    </source>
</evidence>
<dbReference type="AlphaFoldDB" id="G0N1N1"/>
<dbReference type="HOGENOM" id="CLU_3208093_0_0_1"/>
<dbReference type="Proteomes" id="UP000008068">
    <property type="component" value="Unassembled WGS sequence"/>
</dbReference>
<dbReference type="InParanoid" id="G0N1N1"/>
<keyword evidence="2" id="KW-1185">Reference proteome</keyword>
<name>G0N1N1_CAEBE</name>
<evidence type="ECO:0000313" key="2">
    <source>
        <dbReference type="Proteomes" id="UP000008068"/>
    </source>
</evidence>
<proteinExistence type="predicted"/>